<evidence type="ECO:0000313" key="2">
    <source>
        <dbReference type="EMBL" id="KAF2619104.1"/>
    </source>
</evidence>
<feature type="region of interest" description="Disordered" evidence="1">
    <location>
        <begin position="20"/>
        <end position="45"/>
    </location>
</feature>
<evidence type="ECO:0000313" key="3">
    <source>
        <dbReference type="Proteomes" id="UP000712281"/>
    </source>
</evidence>
<dbReference type="Proteomes" id="UP000712281">
    <property type="component" value="Unassembled WGS sequence"/>
</dbReference>
<comment type="caution">
    <text evidence="2">The sequence shown here is derived from an EMBL/GenBank/DDBJ whole genome shotgun (WGS) entry which is preliminary data.</text>
</comment>
<sequence>MICVREEGDRRRYRRYLGGDRRRGGRGVAEEEERNGEEEAARGYKTYGPTDSFRRNVLGIPFSIFAKYLPG</sequence>
<dbReference type="EMBL" id="QGKW02000007">
    <property type="protein sequence ID" value="KAF2619104.1"/>
    <property type="molecule type" value="Genomic_DNA"/>
</dbReference>
<proteinExistence type="predicted"/>
<evidence type="ECO:0000256" key="1">
    <source>
        <dbReference type="SAM" id="MobiDB-lite"/>
    </source>
</evidence>
<organism evidence="2 3">
    <name type="scientific">Brassica cretica</name>
    <name type="common">Mustard</name>
    <dbReference type="NCBI Taxonomy" id="69181"/>
    <lineage>
        <taxon>Eukaryota</taxon>
        <taxon>Viridiplantae</taxon>
        <taxon>Streptophyta</taxon>
        <taxon>Embryophyta</taxon>
        <taxon>Tracheophyta</taxon>
        <taxon>Spermatophyta</taxon>
        <taxon>Magnoliopsida</taxon>
        <taxon>eudicotyledons</taxon>
        <taxon>Gunneridae</taxon>
        <taxon>Pentapetalae</taxon>
        <taxon>rosids</taxon>
        <taxon>malvids</taxon>
        <taxon>Brassicales</taxon>
        <taxon>Brassicaceae</taxon>
        <taxon>Brassiceae</taxon>
        <taxon>Brassica</taxon>
    </lineage>
</organism>
<protein>
    <submittedName>
        <fullName evidence="2">Uncharacterized protein</fullName>
    </submittedName>
</protein>
<name>A0A8S9MFW6_BRACR</name>
<gene>
    <name evidence="2" type="ORF">F2Q68_00040345</name>
</gene>
<dbReference type="AlphaFoldDB" id="A0A8S9MFW6"/>
<reference evidence="2" key="1">
    <citation type="submission" date="2019-12" db="EMBL/GenBank/DDBJ databases">
        <title>Genome sequencing and annotation of Brassica cretica.</title>
        <authorList>
            <person name="Studholme D.J."/>
            <person name="Sarris P.F."/>
        </authorList>
    </citation>
    <scope>NUCLEOTIDE SEQUENCE</scope>
    <source>
        <strain evidence="2">PFS-001/15</strain>
        <tissue evidence="2">Leaf</tissue>
    </source>
</reference>
<accession>A0A8S9MFW6</accession>